<dbReference type="SUPFAM" id="SSF56601">
    <property type="entry name" value="beta-lactamase/transpeptidase-like"/>
    <property type="match status" value="1"/>
</dbReference>
<dbReference type="GO" id="GO:0006508">
    <property type="term" value="P:proteolysis"/>
    <property type="evidence" value="ECO:0007669"/>
    <property type="project" value="InterPro"/>
</dbReference>
<accession>A0A9D7SSD7</accession>
<gene>
    <name evidence="4" type="ORF">IPP15_03025</name>
</gene>
<sequence length="439" mass="50140">MKTRISVLMFVFVCLLAMSCVSSRQYVHAQDNSLARVWDNIDLLSRHHTGLSVYDLDKGNWVFNYRDDNYFTPASCTKILTMYASLRYLNEQIPAGYYKSKGDTMVVWGGGDPGTLYPDIKASSALIDFLKSSDKKIIFSDAQFKTTRYGDGWAWDDYSFSFQCERTPFPIYGNRLWIDRRLDTISVSPKYFSQILSVKKDTAESKGRNDWGNTYFYHYNPVLKEAHVTIPISFFENDERLIWSETLGKDVLWKHIPMTGNATQIKGSDRDSLLKIMIQGSDNFIAEQLLLTCSMEQTNEMNEGDIIEQILTGPLEDIPDSIQWLDGSGLSRYNLMTPRSLIWVMRQIIKLKGLEFVESIFPAGGVSGTLSEDYKGKDGRPYIFAKSGTLKNTYCLTGILIPKSGHVLIFSWMNNDFPGDNASLKLSMEHLLVYLRDNY</sequence>
<dbReference type="GO" id="GO:0000270">
    <property type="term" value="P:peptidoglycan metabolic process"/>
    <property type="evidence" value="ECO:0007669"/>
    <property type="project" value="TreeGrafter"/>
</dbReference>
<evidence type="ECO:0000313" key="4">
    <source>
        <dbReference type="EMBL" id="MBK9981391.1"/>
    </source>
</evidence>
<feature type="chain" id="PRO_5039336958" evidence="3">
    <location>
        <begin position="30"/>
        <end position="439"/>
    </location>
</feature>
<feature type="signal peptide" evidence="3">
    <location>
        <begin position="1"/>
        <end position="29"/>
    </location>
</feature>
<dbReference type="Proteomes" id="UP000808337">
    <property type="component" value="Unassembled WGS sequence"/>
</dbReference>
<evidence type="ECO:0000256" key="2">
    <source>
        <dbReference type="ARBA" id="ARBA00022801"/>
    </source>
</evidence>
<protein>
    <submittedName>
        <fullName evidence="4">D-alanyl-D-alanine carboxypeptidase</fullName>
    </submittedName>
</protein>
<dbReference type="EMBL" id="JADKGY010000001">
    <property type="protein sequence ID" value="MBK9981391.1"/>
    <property type="molecule type" value="Genomic_DNA"/>
</dbReference>
<dbReference type="InterPro" id="IPR012338">
    <property type="entry name" value="Beta-lactam/transpept-like"/>
</dbReference>
<dbReference type="InterPro" id="IPR000667">
    <property type="entry name" value="Peptidase_S13"/>
</dbReference>
<keyword evidence="2" id="KW-0378">Hydrolase</keyword>
<comment type="similarity">
    <text evidence="1">Belongs to the peptidase S13 family.</text>
</comment>
<evidence type="ECO:0000256" key="3">
    <source>
        <dbReference type="SAM" id="SignalP"/>
    </source>
</evidence>
<dbReference type="AlphaFoldDB" id="A0A9D7SSD7"/>
<organism evidence="4 5">
    <name type="scientific">Candidatus Opimibacter skivensis</name>
    <dbReference type="NCBI Taxonomy" id="2982028"/>
    <lineage>
        <taxon>Bacteria</taxon>
        <taxon>Pseudomonadati</taxon>
        <taxon>Bacteroidota</taxon>
        <taxon>Saprospiria</taxon>
        <taxon>Saprospirales</taxon>
        <taxon>Saprospiraceae</taxon>
        <taxon>Candidatus Opimibacter</taxon>
    </lineage>
</organism>
<dbReference type="PRINTS" id="PR00922">
    <property type="entry name" value="DADACBPTASE3"/>
</dbReference>
<reference evidence="4 5" key="1">
    <citation type="submission" date="2020-10" db="EMBL/GenBank/DDBJ databases">
        <title>Connecting structure to function with the recovery of over 1000 high-quality activated sludge metagenome-assembled genomes encoding full-length rRNA genes using long-read sequencing.</title>
        <authorList>
            <person name="Singleton C.M."/>
            <person name="Petriglieri F."/>
            <person name="Kristensen J.M."/>
            <person name="Kirkegaard R.H."/>
            <person name="Michaelsen T.Y."/>
            <person name="Andersen M.H."/>
            <person name="Karst S.M."/>
            <person name="Dueholm M.S."/>
            <person name="Nielsen P.H."/>
            <person name="Albertsen M."/>
        </authorList>
    </citation>
    <scope>NUCLEOTIDE SEQUENCE [LARGE SCALE GENOMIC DNA]</scope>
    <source>
        <strain evidence="4">Ribe_18-Q3-R11-54_MAXAC.273</strain>
    </source>
</reference>
<comment type="caution">
    <text evidence="4">The sequence shown here is derived from an EMBL/GenBank/DDBJ whole genome shotgun (WGS) entry which is preliminary data.</text>
</comment>
<dbReference type="GO" id="GO:0004185">
    <property type="term" value="F:serine-type carboxypeptidase activity"/>
    <property type="evidence" value="ECO:0007669"/>
    <property type="project" value="InterPro"/>
</dbReference>
<evidence type="ECO:0000313" key="5">
    <source>
        <dbReference type="Proteomes" id="UP000808337"/>
    </source>
</evidence>
<dbReference type="PANTHER" id="PTHR30023:SF0">
    <property type="entry name" value="PENICILLIN-SENSITIVE CARBOXYPEPTIDASE A"/>
    <property type="match status" value="1"/>
</dbReference>
<dbReference type="Pfam" id="PF02113">
    <property type="entry name" value="Peptidase_S13"/>
    <property type="match status" value="2"/>
</dbReference>
<name>A0A9D7SSD7_9BACT</name>
<proteinExistence type="inferred from homology"/>
<dbReference type="Gene3D" id="3.40.710.10">
    <property type="entry name" value="DD-peptidase/beta-lactamase superfamily"/>
    <property type="match status" value="2"/>
</dbReference>
<keyword evidence="4" id="KW-0121">Carboxypeptidase</keyword>
<keyword evidence="4" id="KW-0645">Protease</keyword>
<dbReference type="PANTHER" id="PTHR30023">
    <property type="entry name" value="D-ALANYL-D-ALANINE CARBOXYPEPTIDASE"/>
    <property type="match status" value="1"/>
</dbReference>
<keyword evidence="3" id="KW-0732">Signal</keyword>
<evidence type="ECO:0000256" key="1">
    <source>
        <dbReference type="ARBA" id="ARBA00006096"/>
    </source>
</evidence>
<dbReference type="PROSITE" id="PS51257">
    <property type="entry name" value="PROKAR_LIPOPROTEIN"/>
    <property type="match status" value="1"/>
</dbReference>